<dbReference type="PROSITE" id="PS50881">
    <property type="entry name" value="S5_DSRBD"/>
    <property type="match status" value="1"/>
</dbReference>
<accession>A0A9N8W9J7</accession>
<evidence type="ECO:0000256" key="2">
    <source>
        <dbReference type="ARBA" id="ARBA00008945"/>
    </source>
</evidence>
<dbReference type="SUPFAM" id="SSF54768">
    <property type="entry name" value="dsRNA-binding domain-like"/>
    <property type="match status" value="1"/>
</dbReference>
<dbReference type="PANTHER" id="PTHR48277:SF1">
    <property type="entry name" value="MITOCHONDRIAL RIBOSOMAL PROTEIN S5"/>
    <property type="match status" value="1"/>
</dbReference>
<dbReference type="Pfam" id="PF00333">
    <property type="entry name" value="Ribosomal_S5"/>
    <property type="match status" value="1"/>
</dbReference>
<evidence type="ECO:0000256" key="8">
    <source>
        <dbReference type="PROSITE-ProRule" id="PRU00268"/>
    </source>
</evidence>
<keyword evidence="4" id="KW-0496">Mitochondrion</keyword>
<dbReference type="GO" id="GO:0005763">
    <property type="term" value="C:mitochondrial small ribosomal subunit"/>
    <property type="evidence" value="ECO:0007669"/>
    <property type="project" value="UniProtKB-ARBA"/>
</dbReference>
<evidence type="ECO:0000259" key="10">
    <source>
        <dbReference type="PROSITE" id="PS50881"/>
    </source>
</evidence>
<comment type="subcellular location">
    <subcellularLocation>
        <location evidence="1">Mitochondrion</location>
    </subcellularLocation>
</comment>
<dbReference type="SUPFAM" id="SSF54211">
    <property type="entry name" value="Ribosomal protein S5 domain 2-like"/>
    <property type="match status" value="1"/>
</dbReference>
<dbReference type="InterPro" id="IPR005324">
    <property type="entry name" value="Ribosomal_uS5_C"/>
</dbReference>
<evidence type="ECO:0000313" key="11">
    <source>
        <dbReference type="EMBL" id="CAG8476921.1"/>
    </source>
</evidence>
<dbReference type="GO" id="GO:0006412">
    <property type="term" value="P:translation"/>
    <property type="evidence" value="ECO:0007669"/>
    <property type="project" value="InterPro"/>
</dbReference>
<dbReference type="InterPro" id="IPR014721">
    <property type="entry name" value="Ribsml_uS5_D2-typ_fold_subgr"/>
</dbReference>
<feature type="domain" description="S5 DRBM" evidence="10">
    <location>
        <begin position="133"/>
        <end position="196"/>
    </location>
</feature>
<dbReference type="Gene3D" id="3.30.230.10">
    <property type="match status" value="1"/>
</dbReference>
<name>A0A9N8W9J7_FUNMO</name>
<gene>
    <name evidence="11" type="ORF">FMOSSE_LOCUS2806</name>
</gene>
<dbReference type="InterPro" id="IPR000851">
    <property type="entry name" value="Ribosomal_uS5"/>
</dbReference>
<keyword evidence="3 8" id="KW-0689">Ribosomal protein</keyword>
<dbReference type="GO" id="GO:0003735">
    <property type="term" value="F:structural constituent of ribosome"/>
    <property type="evidence" value="ECO:0007669"/>
    <property type="project" value="UniProtKB-UniRule"/>
</dbReference>
<dbReference type="FunFam" id="3.30.230.10:FF:000002">
    <property type="entry name" value="30S ribosomal protein S5"/>
    <property type="match status" value="1"/>
</dbReference>
<evidence type="ECO:0000256" key="1">
    <source>
        <dbReference type="ARBA" id="ARBA00004173"/>
    </source>
</evidence>
<protein>
    <recommendedName>
        <fullName evidence="6">Small ribosomal subunit protein uS5m</fullName>
    </recommendedName>
    <alternativeName>
        <fullName evidence="7">28S ribosomal protein S5, mitochondrial</fullName>
    </alternativeName>
</protein>
<dbReference type="GO" id="GO:0005743">
    <property type="term" value="C:mitochondrial inner membrane"/>
    <property type="evidence" value="ECO:0007669"/>
    <property type="project" value="UniProtKB-ARBA"/>
</dbReference>
<dbReference type="PANTHER" id="PTHR48277">
    <property type="entry name" value="MITOCHONDRIAL RIBOSOMAL PROTEIN S5"/>
    <property type="match status" value="1"/>
</dbReference>
<dbReference type="AlphaFoldDB" id="A0A9N8W9J7"/>
<reference evidence="11" key="1">
    <citation type="submission" date="2021-06" db="EMBL/GenBank/DDBJ databases">
        <authorList>
            <person name="Kallberg Y."/>
            <person name="Tangrot J."/>
            <person name="Rosling A."/>
        </authorList>
    </citation>
    <scope>NUCLEOTIDE SEQUENCE</scope>
    <source>
        <strain evidence="11">87-6 pot B 2015</strain>
    </source>
</reference>
<evidence type="ECO:0000313" key="12">
    <source>
        <dbReference type="Proteomes" id="UP000789375"/>
    </source>
</evidence>
<dbReference type="InterPro" id="IPR020568">
    <property type="entry name" value="Ribosomal_Su5_D2-typ_SF"/>
</dbReference>
<dbReference type="Proteomes" id="UP000789375">
    <property type="component" value="Unassembled WGS sequence"/>
</dbReference>
<dbReference type="FunFam" id="3.30.160.20:FF:000022">
    <property type="entry name" value="28S ribosomal protein S5, mitochondrial"/>
    <property type="match status" value="1"/>
</dbReference>
<evidence type="ECO:0000256" key="9">
    <source>
        <dbReference type="RuleBase" id="RU003823"/>
    </source>
</evidence>
<evidence type="ECO:0000256" key="3">
    <source>
        <dbReference type="ARBA" id="ARBA00022980"/>
    </source>
</evidence>
<dbReference type="EMBL" id="CAJVPP010000381">
    <property type="protein sequence ID" value="CAG8476921.1"/>
    <property type="molecule type" value="Genomic_DNA"/>
</dbReference>
<dbReference type="Pfam" id="PF03719">
    <property type="entry name" value="Ribosomal_S5_C"/>
    <property type="match status" value="1"/>
</dbReference>
<proteinExistence type="inferred from homology"/>
<organism evidence="11 12">
    <name type="scientific">Funneliformis mosseae</name>
    <name type="common">Endomycorrhizal fungus</name>
    <name type="synonym">Glomus mosseae</name>
    <dbReference type="NCBI Taxonomy" id="27381"/>
    <lineage>
        <taxon>Eukaryota</taxon>
        <taxon>Fungi</taxon>
        <taxon>Fungi incertae sedis</taxon>
        <taxon>Mucoromycota</taxon>
        <taxon>Glomeromycotina</taxon>
        <taxon>Glomeromycetes</taxon>
        <taxon>Glomerales</taxon>
        <taxon>Glomeraceae</taxon>
        <taxon>Funneliformis</taxon>
    </lineage>
</organism>
<evidence type="ECO:0000256" key="6">
    <source>
        <dbReference type="ARBA" id="ARBA00039335"/>
    </source>
</evidence>
<dbReference type="InterPro" id="IPR013810">
    <property type="entry name" value="Ribosomal_uS5_N"/>
</dbReference>
<keyword evidence="5 8" id="KW-0687">Ribonucleoprotein</keyword>
<dbReference type="Gene3D" id="3.30.160.20">
    <property type="match status" value="1"/>
</dbReference>
<comment type="similarity">
    <text evidence="2 9">Belongs to the universal ribosomal protein uS5 family.</text>
</comment>
<dbReference type="InterPro" id="IPR018192">
    <property type="entry name" value="Ribosomal_uS5_N_CS"/>
</dbReference>
<dbReference type="GO" id="GO:0003723">
    <property type="term" value="F:RNA binding"/>
    <property type="evidence" value="ECO:0007669"/>
    <property type="project" value="InterPro"/>
</dbReference>
<dbReference type="PROSITE" id="PS00585">
    <property type="entry name" value="RIBOSOMAL_S5"/>
    <property type="match status" value="1"/>
</dbReference>
<keyword evidence="12" id="KW-1185">Reference proteome</keyword>
<evidence type="ECO:0000256" key="4">
    <source>
        <dbReference type="ARBA" id="ARBA00023128"/>
    </source>
</evidence>
<evidence type="ECO:0000256" key="5">
    <source>
        <dbReference type="ARBA" id="ARBA00023274"/>
    </source>
</evidence>
<evidence type="ECO:0000256" key="7">
    <source>
        <dbReference type="ARBA" id="ARBA00041606"/>
    </source>
</evidence>
<sequence length="295" mass="32939">MNLLTKVPFHISRSRVVNNVLVYNACNFKKSLTCTSVYQFRPLSTNPTEPNAADINNKKNKKVRSLRVQGLDTSNFPDLSKLDPILDVPGPIVDPPFPVTRPSVVITAPETESDDIDALSIVTRLSPSEIRDLQKRTLIIKRVSSQTEKGRIPSMYALVVVGNGKGVAGFGEGKHDEVQTAIKKATNIAIKSLRYFERYDDRTLYHDIEHKFHGTTIKLWARPPGFGIRCNHYIHEVAKCVGIQDISAKVHGSCNGMNVIKCTFEALNSQNLPSEIAKSRGKNLMDVYHTYYGTK</sequence>
<comment type="caution">
    <text evidence="11">The sequence shown here is derived from an EMBL/GenBank/DDBJ whole genome shotgun (WGS) entry which is preliminary data.</text>
</comment>